<accession>A0A4R2GQP5</accession>
<reference evidence="4 5" key="1">
    <citation type="submission" date="2019-03" db="EMBL/GenBank/DDBJ databases">
        <title>Genomic Encyclopedia of Type Strains, Phase IV (KMG-IV): sequencing the most valuable type-strain genomes for metagenomic binning, comparative biology and taxonomic classification.</title>
        <authorList>
            <person name="Goeker M."/>
        </authorList>
    </citation>
    <scope>NUCLEOTIDE SEQUENCE [LARGE SCALE GENOMIC DNA]</scope>
    <source>
        <strain evidence="4 5">DSM 22958</strain>
    </source>
</reference>
<keyword evidence="5" id="KW-1185">Reference proteome</keyword>
<evidence type="ECO:0000313" key="5">
    <source>
        <dbReference type="Proteomes" id="UP000294881"/>
    </source>
</evidence>
<dbReference type="PROSITE" id="PS00061">
    <property type="entry name" value="ADH_SHORT"/>
    <property type="match status" value="1"/>
</dbReference>
<dbReference type="Gene3D" id="3.40.50.720">
    <property type="entry name" value="NAD(P)-binding Rossmann-like Domain"/>
    <property type="match status" value="1"/>
</dbReference>
<evidence type="ECO:0000313" key="4">
    <source>
        <dbReference type="EMBL" id="TCO12092.1"/>
    </source>
</evidence>
<evidence type="ECO:0000256" key="2">
    <source>
        <dbReference type="ARBA" id="ARBA00023002"/>
    </source>
</evidence>
<dbReference type="PANTHER" id="PTHR24321">
    <property type="entry name" value="DEHYDROGENASES, SHORT CHAIN"/>
    <property type="match status" value="1"/>
</dbReference>
<dbReference type="PANTHER" id="PTHR24321:SF15">
    <property type="entry name" value="OXIDOREDUCTASE UCPA"/>
    <property type="match status" value="1"/>
</dbReference>
<dbReference type="RefSeq" id="WP_132008239.1">
    <property type="nucleotide sequence ID" value="NZ_JBHUNN010000002.1"/>
</dbReference>
<comment type="similarity">
    <text evidence="1">Belongs to the short-chain dehydrogenases/reductases (SDR) family.</text>
</comment>
<dbReference type="SMART" id="SM00822">
    <property type="entry name" value="PKS_KR"/>
    <property type="match status" value="1"/>
</dbReference>
<dbReference type="SUPFAM" id="SSF51735">
    <property type="entry name" value="NAD(P)-binding Rossmann-fold domains"/>
    <property type="match status" value="1"/>
</dbReference>
<evidence type="ECO:0000259" key="3">
    <source>
        <dbReference type="SMART" id="SM00822"/>
    </source>
</evidence>
<dbReference type="OrthoDB" id="198783at2"/>
<comment type="caution">
    <text evidence="4">The sequence shown here is derived from an EMBL/GenBank/DDBJ whole genome shotgun (WGS) entry which is preliminary data.</text>
</comment>
<sequence length="260" mass="26686">MRFSGQVAVVTGGASGIGAAAARRFHSEGAAVVIADLNAELGEALAAELGAERARFVATDVADEAAVKAMIDAAVVAFGRLDILFNNAGVGSRVHTPDLATEDWRRVLAINLDAVFFACRVAIPLMKAQGGGAIVNTASISGMAGDYGFDAYNAAKGAVINYTRSLGISHARDGVRVNAVCPGPVDTPIIAGIKEVPGLWERWSDAVPMGRFSRPEEIAAAVAFLASGDASYITGVALAVDGGLMAATGQPNLDLYLPKS</sequence>
<feature type="domain" description="Ketoreductase" evidence="3">
    <location>
        <begin position="6"/>
        <end position="193"/>
    </location>
</feature>
<dbReference type="InterPro" id="IPR057326">
    <property type="entry name" value="KR_dom"/>
</dbReference>
<keyword evidence="2" id="KW-0560">Oxidoreductase</keyword>
<name>A0A4R2GQP5_9HYPH</name>
<organism evidence="4 5">
    <name type="scientific">Camelimonas lactis</name>
    <dbReference type="NCBI Taxonomy" id="659006"/>
    <lineage>
        <taxon>Bacteria</taxon>
        <taxon>Pseudomonadati</taxon>
        <taxon>Pseudomonadota</taxon>
        <taxon>Alphaproteobacteria</taxon>
        <taxon>Hyphomicrobiales</taxon>
        <taxon>Chelatococcaceae</taxon>
        <taxon>Camelimonas</taxon>
    </lineage>
</organism>
<dbReference type="PRINTS" id="PR00081">
    <property type="entry name" value="GDHRDH"/>
</dbReference>
<dbReference type="PRINTS" id="PR00080">
    <property type="entry name" value="SDRFAMILY"/>
</dbReference>
<dbReference type="GO" id="GO:0016491">
    <property type="term" value="F:oxidoreductase activity"/>
    <property type="evidence" value="ECO:0007669"/>
    <property type="project" value="UniProtKB-KW"/>
</dbReference>
<proteinExistence type="inferred from homology"/>
<dbReference type="EMBL" id="SLWL01000010">
    <property type="protein sequence ID" value="TCO12092.1"/>
    <property type="molecule type" value="Genomic_DNA"/>
</dbReference>
<dbReference type="InterPro" id="IPR020904">
    <property type="entry name" value="Sc_DH/Rdtase_CS"/>
</dbReference>
<dbReference type="AlphaFoldDB" id="A0A4R2GQP5"/>
<gene>
    <name evidence="4" type="ORF">EV666_110131</name>
</gene>
<dbReference type="InterPro" id="IPR002347">
    <property type="entry name" value="SDR_fam"/>
</dbReference>
<dbReference type="FunFam" id="3.40.50.720:FF:000084">
    <property type="entry name" value="Short-chain dehydrogenase reductase"/>
    <property type="match status" value="1"/>
</dbReference>
<dbReference type="Pfam" id="PF13561">
    <property type="entry name" value="adh_short_C2"/>
    <property type="match status" value="1"/>
</dbReference>
<dbReference type="CDD" id="cd05233">
    <property type="entry name" value="SDR_c"/>
    <property type="match status" value="1"/>
</dbReference>
<dbReference type="InterPro" id="IPR036291">
    <property type="entry name" value="NAD(P)-bd_dom_sf"/>
</dbReference>
<evidence type="ECO:0000256" key="1">
    <source>
        <dbReference type="ARBA" id="ARBA00006484"/>
    </source>
</evidence>
<protein>
    <submittedName>
        <fullName evidence="4">Meso-butanediol dehydrogenase/(S,S)-butanediol dehydrogenase/diacetyl reductase</fullName>
    </submittedName>
</protein>
<dbReference type="Proteomes" id="UP000294881">
    <property type="component" value="Unassembled WGS sequence"/>
</dbReference>
<dbReference type="NCBIfam" id="NF005559">
    <property type="entry name" value="PRK07231.1"/>
    <property type="match status" value="1"/>
</dbReference>